<keyword evidence="1" id="KW-0472">Membrane</keyword>
<keyword evidence="3" id="KW-1185">Reference proteome</keyword>
<dbReference type="AlphaFoldDB" id="A0A1H0XQ77"/>
<dbReference type="EMBL" id="FNKL01000001">
    <property type="protein sequence ID" value="SDQ04816.1"/>
    <property type="molecule type" value="Genomic_DNA"/>
</dbReference>
<feature type="transmembrane region" description="Helical" evidence="1">
    <location>
        <begin position="72"/>
        <end position="90"/>
    </location>
</feature>
<accession>A0A1H0XQ77</accession>
<feature type="transmembrane region" description="Helical" evidence="1">
    <location>
        <begin position="47"/>
        <end position="65"/>
    </location>
</feature>
<sequence length="93" mass="10920">MKIYALIQTISITIIFALRIFYADSTINVSHNLNLLFNSNINTGDAKSFVYFYLMLSMILSYLIFHKHWIFKAIYCLLICINILLIVFSLKQF</sequence>
<evidence type="ECO:0000313" key="3">
    <source>
        <dbReference type="Proteomes" id="UP000199627"/>
    </source>
</evidence>
<keyword evidence="1" id="KW-1133">Transmembrane helix</keyword>
<name>A0A1H0XQ77_9FLAO</name>
<gene>
    <name evidence="2" type="ORF">SAMN05421664_0145</name>
</gene>
<proteinExistence type="predicted"/>
<reference evidence="3" key="1">
    <citation type="submission" date="2016-10" db="EMBL/GenBank/DDBJ databases">
        <authorList>
            <person name="Varghese N."/>
            <person name="Submissions S."/>
        </authorList>
    </citation>
    <scope>NUCLEOTIDE SEQUENCE [LARGE SCALE GENOMIC DNA]</scope>
    <source>
        <strain evidence="3">DSM 17072</strain>
    </source>
</reference>
<dbReference type="Proteomes" id="UP000199627">
    <property type="component" value="Unassembled WGS sequence"/>
</dbReference>
<evidence type="ECO:0000313" key="2">
    <source>
        <dbReference type="EMBL" id="SDQ04816.1"/>
    </source>
</evidence>
<organism evidence="2 3">
    <name type="scientific">Chryseobacterium soldanellicola</name>
    <dbReference type="NCBI Taxonomy" id="311333"/>
    <lineage>
        <taxon>Bacteria</taxon>
        <taxon>Pseudomonadati</taxon>
        <taxon>Bacteroidota</taxon>
        <taxon>Flavobacteriia</taxon>
        <taxon>Flavobacteriales</taxon>
        <taxon>Weeksellaceae</taxon>
        <taxon>Chryseobacterium group</taxon>
        <taxon>Chryseobacterium</taxon>
    </lineage>
</organism>
<protein>
    <submittedName>
        <fullName evidence="2">Uncharacterized protein</fullName>
    </submittedName>
</protein>
<evidence type="ECO:0000256" key="1">
    <source>
        <dbReference type="SAM" id="Phobius"/>
    </source>
</evidence>
<keyword evidence="1" id="KW-0812">Transmembrane</keyword>